<dbReference type="Gene3D" id="3.40.50.300">
    <property type="entry name" value="P-loop containing nucleotide triphosphate hydrolases"/>
    <property type="match status" value="1"/>
</dbReference>
<dbReference type="InterPro" id="IPR027417">
    <property type="entry name" value="P-loop_NTPase"/>
</dbReference>
<dbReference type="GO" id="GO:0016887">
    <property type="term" value="F:ATP hydrolysis activity"/>
    <property type="evidence" value="ECO:0007669"/>
    <property type="project" value="InterPro"/>
</dbReference>
<comment type="caution">
    <text evidence="2">The sequence shown here is derived from an EMBL/GenBank/DDBJ whole genome shotgun (WGS) entry which is preliminary data.</text>
</comment>
<dbReference type="SUPFAM" id="SSF52540">
    <property type="entry name" value="P-loop containing nucleoside triphosphate hydrolases"/>
    <property type="match status" value="1"/>
</dbReference>
<dbReference type="Pfam" id="PF00004">
    <property type="entry name" value="AAA"/>
    <property type="match status" value="1"/>
</dbReference>
<sequence>MRRRRSITRGFLRGESFTRELVKLGNEVTCCYGPPGTRKSILIAAIANYLKFDVFDLELSSVYDNGQLKRVLLSTTNRSILVIEDIDCNAEVINDCYAEVIVRGEISTFS</sequence>
<evidence type="ECO:0000259" key="1">
    <source>
        <dbReference type="Pfam" id="PF00004"/>
    </source>
</evidence>
<dbReference type="OrthoDB" id="10251412at2759"/>
<dbReference type="Proteomes" id="UP000467841">
    <property type="component" value="Unassembled WGS sequence"/>
</dbReference>
<organism evidence="2 3">
    <name type="scientific">Microthlaspi erraticum</name>
    <dbReference type="NCBI Taxonomy" id="1685480"/>
    <lineage>
        <taxon>Eukaryota</taxon>
        <taxon>Viridiplantae</taxon>
        <taxon>Streptophyta</taxon>
        <taxon>Embryophyta</taxon>
        <taxon>Tracheophyta</taxon>
        <taxon>Spermatophyta</taxon>
        <taxon>Magnoliopsida</taxon>
        <taxon>eudicotyledons</taxon>
        <taxon>Gunneridae</taxon>
        <taxon>Pentapetalae</taxon>
        <taxon>rosids</taxon>
        <taxon>malvids</taxon>
        <taxon>Brassicales</taxon>
        <taxon>Brassicaceae</taxon>
        <taxon>Coluteocarpeae</taxon>
        <taxon>Microthlaspi</taxon>
    </lineage>
</organism>
<protein>
    <recommendedName>
        <fullName evidence="1">ATPase AAA-type core domain-containing protein</fullName>
    </recommendedName>
</protein>
<evidence type="ECO:0000313" key="2">
    <source>
        <dbReference type="EMBL" id="CAA7024767.1"/>
    </source>
</evidence>
<evidence type="ECO:0000313" key="3">
    <source>
        <dbReference type="Proteomes" id="UP000467841"/>
    </source>
</evidence>
<accession>A0A6D2I868</accession>
<keyword evidence="3" id="KW-1185">Reference proteome</keyword>
<name>A0A6D2I868_9BRAS</name>
<dbReference type="EMBL" id="CACVBM020000932">
    <property type="protein sequence ID" value="CAA7024767.1"/>
    <property type="molecule type" value="Genomic_DNA"/>
</dbReference>
<dbReference type="PANTHER" id="PTHR23070">
    <property type="entry name" value="BCS1 AAA-TYPE ATPASE"/>
    <property type="match status" value="1"/>
</dbReference>
<dbReference type="AlphaFoldDB" id="A0A6D2I868"/>
<feature type="domain" description="ATPase AAA-type core" evidence="1">
    <location>
        <begin position="30"/>
        <end position="88"/>
    </location>
</feature>
<dbReference type="GO" id="GO:0005524">
    <property type="term" value="F:ATP binding"/>
    <property type="evidence" value="ECO:0007669"/>
    <property type="project" value="InterPro"/>
</dbReference>
<reference evidence="2" key="1">
    <citation type="submission" date="2020-01" db="EMBL/GenBank/DDBJ databases">
        <authorList>
            <person name="Mishra B."/>
        </authorList>
    </citation>
    <scope>NUCLEOTIDE SEQUENCE [LARGE SCALE GENOMIC DNA]</scope>
</reference>
<dbReference type="InterPro" id="IPR050747">
    <property type="entry name" value="Mitochondrial_chaperone_BCS1"/>
</dbReference>
<gene>
    <name evidence="2" type="ORF">MERR_LOCUS12002</name>
</gene>
<proteinExistence type="predicted"/>
<dbReference type="InterPro" id="IPR003959">
    <property type="entry name" value="ATPase_AAA_core"/>
</dbReference>